<dbReference type="EMBL" id="JADBGQ010000005">
    <property type="protein sequence ID" value="KAG5397737.1"/>
    <property type="molecule type" value="Genomic_DNA"/>
</dbReference>
<proteinExistence type="predicted"/>
<comment type="caution">
    <text evidence="1">The sequence shown here is derived from an EMBL/GenBank/DDBJ whole genome shotgun (WGS) entry which is preliminary data.</text>
</comment>
<evidence type="ECO:0000313" key="1">
    <source>
        <dbReference type="EMBL" id="KAG5397737.1"/>
    </source>
</evidence>
<gene>
    <name evidence="1" type="primary">A05p031930.1_BraROA</name>
    <name evidence="1" type="ORF">IGI04_019551</name>
</gene>
<reference evidence="1 2" key="1">
    <citation type="submission" date="2021-03" db="EMBL/GenBank/DDBJ databases">
        <authorList>
            <person name="King G.J."/>
            <person name="Bancroft I."/>
            <person name="Baten A."/>
            <person name="Bloomfield J."/>
            <person name="Borpatragohain P."/>
            <person name="He Z."/>
            <person name="Irish N."/>
            <person name="Irwin J."/>
            <person name="Liu K."/>
            <person name="Mauleon R.P."/>
            <person name="Moore J."/>
            <person name="Morris R."/>
            <person name="Ostergaard L."/>
            <person name="Wang B."/>
            <person name="Wells R."/>
        </authorList>
    </citation>
    <scope>NUCLEOTIDE SEQUENCE [LARGE SCALE GENOMIC DNA]</scope>
    <source>
        <strain evidence="1">R-o-18</strain>
        <tissue evidence="1">Leaf</tissue>
    </source>
</reference>
<dbReference type="Proteomes" id="UP000823674">
    <property type="component" value="Chromosome A05"/>
</dbReference>
<accession>A0ABQ7MGI7</accession>
<organism evidence="1 2">
    <name type="scientific">Brassica rapa subsp. trilocularis</name>
    <dbReference type="NCBI Taxonomy" id="1813537"/>
    <lineage>
        <taxon>Eukaryota</taxon>
        <taxon>Viridiplantae</taxon>
        <taxon>Streptophyta</taxon>
        <taxon>Embryophyta</taxon>
        <taxon>Tracheophyta</taxon>
        <taxon>Spermatophyta</taxon>
        <taxon>Magnoliopsida</taxon>
        <taxon>eudicotyledons</taxon>
        <taxon>Gunneridae</taxon>
        <taxon>Pentapetalae</taxon>
        <taxon>rosids</taxon>
        <taxon>malvids</taxon>
        <taxon>Brassicales</taxon>
        <taxon>Brassicaceae</taxon>
        <taxon>Brassiceae</taxon>
        <taxon>Brassica</taxon>
    </lineage>
</organism>
<protein>
    <submittedName>
        <fullName evidence="1">Uncharacterized protein</fullName>
    </submittedName>
</protein>
<evidence type="ECO:0000313" key="2">
    <source>
        <dbReference type="Proteomes" id="UP000823674"/>
    </source>
</evidence>
<name>A0ABQ7MGI7_BRACM</name>
<sequence>MASIHLVCLYSQNSKSLSQSPVTAKQQLHFFELRAGPFGSGLSGKLAMSRKEGHNNPGDDVRGAGPVSQISPAGVHIVLPDTSTVLTMLFLLTAEASPNYLQMMPQLRKVAPLQRSNVVAKSAILYSIQIESGPTTTLLSLLLKFS</sequence>
<keyword evidence="2" id="KW-1185">Reference proteome</keyword>